<evidence type="ECO:0000313" key="3">
    <source>
        <dbReference type="Proteomes" id="UP000682111"/>
    </source>
</evidence>
<organism evidence="2 3">
    <name type="scientific">Robertmurraya siralis</name>
    <dbReference type="NCBI Taxonomy" id="77777"/>
    <lineage>
        <taxon>Bacteria</taxon>
        <taxon>Bacillati</taxon>
        <taxon>Bacillota</taxon>
        <taxon>Bacilli</taxon>
        <taxon>Bacillales</taxon>
        <taxon>Bacillaceae</taxon>
        <taxon>Robertmurraya</taxon>
    </lineage>
</organism>
<name>A0A919WEI8_9BACI</name>
<protein>
    <submittedName>
        <fullName evidence="2">Uncharacterized protein</fullName>
    </submittedName>
</protein>
<dbReference type="EMBL" id="BORC01000001">
    <property type="protein sequence ID" value="GIN60415.1"/>
    <property type="molecule type" value="Genomic_DNA"/>
</dbReference>
<dbReference type="AlphaFoldDB" id="A0A919WEI8"/>
<dbReference type="RefSeq" id="WP_095306865.1">
    <property type="nucleotide sequence ID" value="NZ_BORC01000001.1"/>
</dbReference>
<evidence type="ECO:0000256" key="1">
    <source>
        <dbReference type="SAM" id="MobiDB-lite"/>
    </source>
</evidence>
<comment type="caution">
    <text evidence="2">The sequence shown here is derived from an EMBL/GenBank/DDBJ whole genome shotgun (WGS) entry which is preliminary data.</text>
</comment>
<feature type="region of interest" description="Disordered" evidence="1">
    <location>
        <begin position="94"/>
        <end position="121"/>
    </location>
</feature>
<dbReference type="OrthoDB" id="1798639at2"/>
<dbReference type="Proteomes" id="UP000682111">
    <property type="component" value="Unassembled WGS sequence"/>
</dbReference>
<gene>
    <name evidence="2" type="ORF">J27TS8_04080</name>
</gene>
<accession>A0A919WEI8</accession>
<evidence type="ECO:0000313" key="2">
    <source>
        <dbReference type="EMBL" id="GIN60415.1"/>
    </source>
</evidence>
<sequence>MQFLLENPFILIILLGIISSMFKTNKEQPTNKRPTRQASTTSTENPPPSNPMAEVFRELVEEAPAKPIYNEYVDTKKEAEAKIAALKKQQEQYAEKVSRMNTQSRINGQSHPLMDSVSKSSRTFKVEGEKLADAIIWSEILGPPRAKKPHRSMNFRSR</sequence>
<feature type="compositionally biased region" description="Polar residues" evidence="1">
    <location>
        <begin position="99"/>
        <end position="110"/>
    </location>
</feature>
<reference evidence="2" key="1">
    <citation type="submission" date="2021-03" db="EMBL/GenBank/DDBJ databases">
        <title>Antimicrobial resistance genes in bacteria isolated from Japanese honey, and their potential for conferring macrolide and lincosamide resistance in the American foulbrood pathogen Paenibacillus larvae.</title>
        <authorList>
            <person name="Okamoto M."/>
            <person name="Kumagai M."/>
            <person name="Kanamori H."/>
            <person name="Takamatsu D."/>
        </authorList>
    </citation>
    <scope>NUCLEOTIDE SEQUENCE</scope>
    <source>
        <strain evidence="2">J27TS8</strain>
    </source>
</reference>
<proteinExistence type="predicted"/>
<feature type="region of interest" description="Disordered" evidence="1">
    <location>
        <begin position="26"/>
        <end position="52"/>
    </location>
</feature>
<keyword evidence="3" id="KW-1185">Reference proteome</keyword>